<dbReference type="Pfam" id="PF04542">
    <property type="entry name" value="Sigma70_r2"/>
    <property type="match status" value="1"/>
</dbReference>
<name>A0A9X1QX08_9FLAO</name>
<dbReference type="PANTHER" id="PTHR43133">
    <property type="entry name" value="RNA POLYMERASE ECF-TYPE SIGMA FACTO"/>
    <property type="match status" value="1"/>
</dbReference>
<dbReference type="GO" id="GO:0016987">
    <property type="term" value="F:sigma factor activity"/>
    <property type="evidence" value="ECO:0007669"/>
    <property type="project" value="UniProtKB-KW"/>
</dbReference>
<dbReference type="Proteomes" id="UP001139462">
    <property type="component" value="Unassembled WGS sequence"/>
</dbReference>
<feature type="domain" description="RNA polymerase sigma-70 region 2" evidence="5">
    <location>
        <begin position="21"/>
        <end position="87"/>
    </location>
</feature>
<dbReference type="RefSeq" id="WP_237606789.1">
    <property type="nucleotide sequence ID" value="NZ_JAIRBB010000001.1"/>
</dbReference>
<dbReference type="InterPro" id="IPR039425">
    <property type="entry name" value="RNA_pol_sigma-70-like"/>
</dbReference>
<dbReference type="GO" id="GO:0006352">
    <property type="term" value="P:DNA-templated transcription initiation"/>
    <property type="evidence" value="ECO:0007669"/>
    <property type="project" value="InterPro"/>
</dbReference>
<dbReference type="InterPro" id="IPR013249">
    <property type="entry name" value="RNA_pol_sigma70_r4_t2"/>
</dbReference>
<evidence type="ECO:0000256" key="1">
    <source>
        <dbReference type="ARBA" id="ARBA00010641"/>
    </source>
</evidence>
<dbReference type="SUPFAM" id="SSF88946">
    <property type="entry name" value="Sigma2 domain of RNA polymerase sigma factors"/>
    <property type="match status" value="1"/>
</dbReference>
<evidence type="ECO:0000256" key="4">
    <source>
        <dbReference type="ARBA" id="ARBA00023163"/>
    </source>
</evidence>
<evidence type="ECO:0000259" key="6">
    <source>
        <dbReference type="Pfam" id="PF08281"/>
    </source>
</evidence>
<reference evidence="7" key="1">
    <citation type="submission" date="2021-09" db="EMBL/GenBank/DDBJ databases">
        <title>Genome of Aequorivita sp. strain F64183.</title>
        <authorList>
            <person name="Wang Y."/>
        </authorList>
    </citation>
    <scope>NUCLEOTIDE SEQUENCE</scope>
    <source>
        <strain evidence="7">F64183</strain>
    </source>
</reference>
<dbReference type="GO" id="GO:0003677">
    <property type="term" value="F:DNA binding"/>
    <property type="evidence" value="ECO:0007669"/>
    <property type="project" value="InterPro"/>
</dbReference>
<dbReference type="InterPro" id="IPR014284">
    <property type="entry name" value="RNA_pol_sigma-70_dom"/>
</dbReference>
<evidence type="ECO:0000313" key="7">
    <source>
        <dbReference type="EMBL" id="MCG2430056.1"/>
    </source>
</evidence>
<dbReference type="Gene3D" id="1.10.10.10">
    <property type="entry name" value="Winged helix-like DNA-binding domain superfamily/Winged helix DNA-binding domain"/>
    <property type="match status" value="1"/>
</dbReference>
<accession>A0A9X1QX08</accession>
<dbReference type="SUPFAM" id="SSF88659">
    <property type="entry name" value="Sigma3 and sigma4 domains of RNA polymerase sigma factors"/>
    <property type="match status" value="1"/>
</dbReference>
<dbReference type="AlphaFoldDB" id="A0A9X1QX08"/>
<dbReference type="InterPro" id="IPR036388">
    <property type="entry name" value="WH-like_DNA-bd_sf"/>
</dbReference>
<keyword evidence="2" id="KW-0805">Transcription regulation</keyword>
<dbReference type="Pfam" id="PF08281">
    <property type="entry name" value="Sigma70_r4_2"/>
    <property type="match status" value="1"/>
</dbReference>
<evidence type="ECO:0000259" key="5">
    <source>
        <dbReference type="Pfam" id="PF04542"/>
    </source>
</evidence>
<dbReference type="CDD" id="cd06171">
    <property type="entry name" value="Sigma70_r4"/>
    <property type="match status" value="1"/>
</dbReference>
<dbReference type="InterPro" id="IPR013324">
    <property type="entry name" value="RNA_pol_sigma_r3/r4-like"/>
</dbReference>
<dbReference type="EMBL" id="JAIRBB010000001">
    <property type="protein sequence ID" value="MCG2430056.1"/>
    <property type="molecule type" value="Genomic_DNA"/>
</dbReference>
<dbReference type="NCBIfam" id="TIGR02937">
    <property type="entry name" value="sigma70-ECF"/>
    <property type="match status" value="1"/>
</dbReference>
<keyword evidence="8" id="KW-1185">Reference proteome</keyword>
<keyword evidence="4" id="KW-0804">Transcription</keyword>
<dbReference type="InterPro" id="IPR013325">
    <property type="entry name" value="RNA_pol_sigma_r2"/>
</dbReference>
<protein>
    <submittedName>
        <fullName evidence="7">Sigma-70 family RNA polymerase sigma factor</fullName>
    </submittedName>
</protein>
<gene>
    <name evidence="7" type="ORF">K8344_02905</name>
</gene>
<comment type="similarity">
    <text evidence="1">Belongs to the sigma-70 factor family. ECF subfamily.</text>
</comment>
<evidence type="ECO:0000256" key="3">
    <source>
        <dbReference type="ARBA" id="ARBA00023082"/>
    </source>
</evidence>
<keyword evidence="3" id="KW-0731">Sigma factor</keyword>
<evidence type="ECO:0000256" key="2">
    <source>
        <dbReference type="ARBA" id="ARBA00023015"/>
    </source>
</evidence>
<dbReference type="PANTHER" id="PTHR43133:SF46">
    <property type="entry name" value="RNA POLYMERASE SIGMA-70 FACTOR ECF SUBFAMILY"/>
    <property type="match status" value="1"/>
</dbReference>
<feature type="domain" description="RNA polymerase sigma factor 70 region 4 type 2" evidence="6">
    <location>
        <begin position="115"/>
        <end position="163"/>
    </location>
</feature>
<organism evidence="7 8">
    <name type="scientific">Aequorivita xiaoshiensis</name>
    <dbReference type="NCBI Taxonomy" id="2874476"/>
    <lineage>
        <taxon>Bacteria</taxon>
        <taxon>Pseudomonadati</taxon>
        <taxon>Bacteroidota</taxon>
        <taxon>Flavobacteriia</taxon>
        <taxon>Flavobacteriales</taxon>
        <taxon>Flavobacteriaceae</taxon>
        <taxon>Aequorivita</taxon>
    </lineage>
</organism>
<comment type="caution">
    <text evidence="7">The sequence shown here is derived from an EMBL/GenBank/DDBJ whole genome shotgun (WGS) entry which is preliminary data.</text>
</comment>
<dbReference type="Gene3D" id="1.10.1740.10">
    <property type="match status" value="1"/>
</dbReference>
<evidence type="ECO:0000313" key="8">
    <source>
        <dbReference type="Proteomes" id="UP001139462"/>
    </source>
</evidence>
<sequence>MTLEELIQQCKKQNAKAQGELYEKYNRILFAICLRYSPNYTEAEDNLQDAFITIFKKVEQYKGKGSFEGWMKRVTVNTVLQKYRKQRNFEIIDEGQIEDEAEVEIDSEEIPLNFLLKIVQELPDRYRLVFSMYVLDGYQHKEIAEMLSISDGTSKSNLARARVILKNKIEEYNAKNYNT</sequence>
<proteinExistence type="inferred from homology"/>
<dbReference type="InterPro" id="IPR007627">
    <property type="entry name" value="RNA_pol_sigma70_r2"/>
</dbReference>